<evidence type="ECO:0000259" key="1">
    <source>
        <dbReference type="Pfam" id="PF07995"/>
    </source>
</evidence>
<gene>
    <name evidence="2" type="ORF">Pla133_04410</name>
</gene>
<dbReference type="InterPro" id="IPR011041">
    <property type="entry name" value="Quinoprot_gluc/sorb_DH_b-prop"/>
</dbReference>
<feature type="domain" description="Glucose/Sorbosone dehydrogenase" evidence="1">
    <location>
        <begin position="319"/>
        <end position="533"/>
    </location>
</feature>
<dbReference type="Gene3D" id="2.120.10.30">
    <property type="entry name" value="TolB, C-terminal domain"/>
    <property type="match status" value="1"/>
</dbReference>
<dbReference type="PANTHER" id="PTHR19328:SF75">
    <property type="entry name" value="ALDOSE SUGAR DEHYDROGENASE YLII"/>
    <property type="match status" value="1"/>
</dbReference>
<proteinExistence type="predicted"/>
<dbReference type="SUPFAM" id="SSF50952">
    <property type="entry name" value="Soluble quinoprotein glucose dehydrogenase"/>
    <property type="match status" value="1"/>
</dbReference>
<accession>A0A518BEI8</accession>
<dbReference type="PANTHER" id="PTHR19328">
    <property type="entry name" value="HEDGEHOG-INTERACTING PROTEIN"/>
    <property type="match status" value="1"/>
</dbReference>
<dbReference type="KEGG" id="pbap:Pla133_04410"/>
<evidence type="ECO:0000313" key="2">
    <source>
        <dbReference type="EMBL" id="QDU65376.1"/>
    </source>
</evidence>
<dbReference type="Pfam" id="PF07995">
    <property type="entry name" value="GSDH"/>
    <property type="match status" value="1"/>
</dbReference>
<dbReference type="EMBL" id="CP036287">
    <property type="protein sequence ID" value="QDU65376.1"/>
    <property type="molecule type" value="Genomic_DNA"/>
</dbReference>
<organism evidence="2 3">
    <name type="scientific">Engelhardtia mirabilis</name>
    <dbReference type="NCBI Taxonomy" id="2528011"/>
    <lineage>
        <taxon>Bacteria</taxon>
        <taxon>Pseudomonadati</taxon>
        <taxon>Planctomycetota</taxon>
        <taxon>Planctomycetia</taxon>
        <taxon>Planctomycetia incertae sedis</taxon>
        <taxon>Engelhardtia</taxon>
    </lineage>
</organism>
<sequence>MLAALLLCAQLNQPPWAPAINEPPVIGPAVNPGDVPMESVFADPDAGDAHLASDWELWTVVPFALAWTYTGAAGFAATNAALGDGSFVGSHAGAGTLFDDTTYLLRVRHRDDSGDPATEWSPWASRAFTTGSAQDWFPLELKDVLDAPGHQWTRAADGAAVDLPGGAVPPSLALEASLTLGLLTVTGSGGPDLVSNPPPLPAAGPVRARLNGGANGLVLPETDLELHAPGCEKHVLLLPAVNLQPFEQAIFWFSDDGVSFEATAFQTAPVFIQPARLPEPPWIVEQSGFVVEEVATGLALPVDIAFVPAPGPAPDDVLFYVSELYGTIRTVTRDGSVGTYAANLLNYDPGGLFPGSGEQGVTGLAVDPITGDVFASMLYDTGLGTPWNPVHYPKVVRFTSLDGGRTAASQQAILDFVGEVQGQSHQISNLTIADDGRLFVHMGDGFASATAMDLSSFRGKLLRAELDGSPAADNPYFDAGDGIDARDYVWASGVRNPFGGDLRFADGNLYVVENGPWQDRLARITPGLDLGWDGNGTSMAINALWNWFPARAPVDMAFAQATTFGGGGFPPAKWDRAFVSLSGPTYLKGPQDGAKRIDEFLLNGVGAVVGEPVTLVSYAGMGHGSIAGLAFGPDGLYFSTLYPEATAAGPTGVGASILRVRYEGVVDCNGNGQADDCDIALGSSADCNGDGVPDECQVGLAVVRSGEPANPAALAVGSTGPPVIGGVWRPLVDNALVLQGAVTDVLALTAKGLNVPTPFGTLLCDLSGATLSFITAPGVPFAVTVPSDCALIGVGLSAQAVAVGALGELALTNALDLTIGS</sequence>
<dbReference type="AlphaFoldDB" id="A0A518BEI8"/>
<dbReference type="InterPro" id="IPR012938">
    <property type="entry name" value="Glc/Sorbosone_DH"/>
</dbReference>
<dbReference type="InterPro" id="IPR011042">
    <property type="entry name" value="6-blade_b-propeller_TolB-like"/>
</dbReference>
<reference evidence="2 3" key="1">
    <citation type="submission" date="2019-02" db="EMBL/GenBank/DDBJ databases">
        <title>Deep-cultivation of Planctomycetes and their phenomic and genomic characterization uncovers novel biology.</title>
        <authorList>
            <person name="Wiegand S."/>
            <person name="Jogler M."/>
            <person name="Boedeker C."/>
            <person name="Pinto D."/>
            <person name="Vollmers J."/>
            <person name="Rivas-Marin E."/>
            <person name="Kohn T."/>
            <person name="Peeters S.H."/>
            <person name="Heuer A."/>
            <person name="Rast P."/>
            <person name="Oberbeckmann S."/>
            <person name="Bunk B."/>
            <person name="Jeske O."/>
            <person name="Meyerdierks A."/>
            <person name="Storesund J.E."/>
            <person name="Kallscheuer N."/>
            <person name="Luecker S."/>
            <person name="Lage O.M."/>
            <person name="Pohl T."/>
            <person name="Merkel B.J."/>
            <person name="Hornburger P."/>
            <person name="Mueller R.-W."/>
            <person name="Bruemmer F."/>
            <person name="Labrenz M."/>
            <person name="Spormann A.M."/>
            <person name="Op den Camp H."/>
            <person name="Overmann J."/>
            <person name="Amann R."/>
            <person name="Jetten M.S.M."/>
            <person name="Mascher T."/>
            <person name="Medema M.H."/>
            <person name="Devos D.P."/>
            <person name="Kaster A.-K."/>
            <person name="Ovreas L."/>
            <person name="Rohde M."/>
            <person name="Galperin M.Y."/>
            <person name="Jogler C."/>
        </authorList>
    </citation>
    <scope>NUCLEOTIDE SEQUENCE [LARGE SCALE GENOMIC DNA]</scope>
    <source>
        <strain evidence="2 3">Pla133</strain>
    </source>
</reference>
<evidence type="ECO:0000313" key="3">
    <source>
        <dbReference type="Proteomes" id="UP000316921"/>
    </source>
</evidence>
<keyword evidence="3" id="KW-1185">Reference proteome</keyword>
<dbReference type="RefSeq" id="WP_145061917.1">
    <property type="nucleotide sequence ID" value="NZ_CP036287.1"/>
</dbReference>
<name>A0A518BEI8_9BACT</name>
<dbReference type="Proteomes" id="UP000316921">
    <property type="component" value="Chromosome"/>
</dbReference>
<protein>
    <recommendedName>
        <fullName evidence="1">Glucose/Sorbosone dehydrogenase domain-containing protein</fullName>
    </recommendedName>
</protein>